<dbReference type="Gene3D" id="3.90.245.10">
    <property type="entry name" value="Ribonucleoside hydrolase-like"/>
    <property type="match status" value="1"/>
</dbReference>
<keyword evidence="1 5" id="KW-0378">Hydrolase</keyword>
<organism evidence="5 6">
    <name type="scientific">Sphaerisporangium rhizosphaerae</name>
    <dbReference type="NCBI Taxonomy" id="2269375"/>
    <lineage>
        <taxon>Bacteria</taxon>
        <taxon>Bacillati</taxon>
        <taxon>Actinomycetota</taxon>
        <taxon>Actinomycetes</taxon>
        <taxon>Streptosporangiales</taxon>
        <taxon>Streptosporangiaceae</taxon>
        <taxon>Sphaerisporangium</taxon>
    </lineage>
</organism>
<sequence length="346" mass="35631">MTGPRGADVTRHVVVDTDAGIDDACALLYLAGHPGVEITAVTSVAGNRPERDVARNIGCVTRLLGLAPPVARGAARPLPGAPSVPRGTHGTDGLGAPLARHGLPRPMPAVTGESATELIVRLARERPGDLDLLALGPFTNLALALRIDPALFTKYRSVVLMGGSGPYDVPGERLVRDSNIARDPAAARAVATAPRADLVMLGVDVTATVLLPTEAIAALDAAGTPVARFAAAILGAYPRLDDAPGRRGGVPLHDPLAAGILLDPSLATGTTIGPVAVLPDGPLWRARLMRTAEGLPPPFPCEPAPDTRVVTAADAGRFVRDFLHTLTQGFPLPHATDPAPPRPGGR</sequence>
<evidence type="ECO:0000256" key="3">
    <source>
        <dbReference type="SAM" id="MobiDB-lite"/>
    </source>
</evidence>
<keyword evidence="6" id="KW-1185">Reference proteome</keyword>
<dbReference type="Pfam" id="PF01156">
    <property type="entry name" value="IU_nuc_hydro"/>
    <property type="match status" value="1"/>
</dbReference>
<dbReference type="EMBL" id="JBHTCG010000041">
    <property type="protein sequence ID" value="MFC7387607.1"/>
    <property type="molecule type" value="Genomic_DNA"/>
</dbReference>
<dbReference type="InterPro" id="IPR036452">
    <property type="entry name" value="Ribo_hydro-like"/>
</dbReference>
<dbReference type="PANTHER" id="PTHR12304">
    <property type="entry name" value="INOSINE-URIDINE PREFERRING NUCLEOSIDE HYDROLASE"/>
    <property type="match status" value="1"/>
</dbReference>
<keyword evidence="2" id="KW-0326">Glycosidase</keyword>
<evidence type="ECO:0000259" key="4">
    <source>
        <dbReference type="Pfam" id="PF01156"/>
    </source>
</evidence>
<dbReference type="InterPro" id="IPR023186">
    <property type="entry name" value="IUNH"/>
</dbReference>
<dbReference type="GO" id="GO:0016787">
    <property type="term" value="F:hydrolase activity"/>
    <property type="evidence" value="ECO:0007669"/>
    <property type="project" value="UniProtKB-KW"/>
</dbReference>
<evidence type="ECO:0000256" key="1">
    <source>
        <dbReference type="ARBA" id="ARBA00022801"/>
    </source>
</evidence>
<name>A0ABW2PGK4_9ACTN</name>
<gene>
    <name evidence="5" type="ORF">ACFQSB_35755</name>
</gene>
<feature type="region of interest" description="Disordered" evidence="3">
    <location>
        <begin position="76"/>
        <end position="95"/>
    </location>
</feature>
<reference evidence="6" key="1">
    <citation type="journal article" date="2019" name="Int. J. Syst. Evol. Microbiol.">
        <title>The Global Catalogue of Microorganisms (GCM) 10K type strain sequencing project: providing services to taxonomists for standard genome sequencing and annotation.</title>
        <authorList>
            <consortium name="The Broad Institute Genomics Platform"/>
            <consortium name="The Broad Institute Genome Sequencing Center for Infectious Disease"/>
            <person name="Wu L."/>
            <person name="Ma J."/>
        </authorList>
    </citation>
    <scope>NUCLEOTIDE SEQUENCE [LARGE SCALE GENOMIC DNA]</scope>
    <source>
        <strain evidence="6">CECT 7649</strain>
    </source>
</reference>
<protein>
    <submittedName>
        <fullName evidence="5">Nucleoside hydrolase</fullName>
    </submittedName>
</protein>
<evidence type="ECO:0000256" key="2">
    <source>
        <dbReference type="ARBA" id="ARBA00023295"/>
    </source>
</evidence>
<evidence type="ECO:0000313" key="6">
    <source>
        <dbReference type="Proteomes" id="UP001596496"/>
    </source>
</evidence>
<evidence type="ECO:0000313" key="5">
    <source>
        <dbReference type="EMBL" id="MFC7387607.1"/>
    </source>
</evidence>
<accession>A0ABW2PGK4</accession>
<dbReference type="Proteomes" id="UP001596496">
    <property type="component" value="Unassembled WGS sequence"/>
</dbReference>
<dbReference type="SUPFAM" id="SSF53590">
    <property type="entry name" value="Nucleoside hydrolase"/>
    <property type="match status" value="1"/>
</dbReference>
<proteinExistence type="predicted"/>
<dbReference type="PANTHER" id="PTHR12304:SF4">
    <property type="entry name" value="URIDINE NUCLEOSIDASE"/>
    <property type="match status" value="1"/>
</dbReference>
<dbReference type="RefSeq" id="WP_380831388.1">
    <property type="nucleotide sequence ID" value="NZ_JBHTCG010000041.1"/>
</dbReference>
<feature type="domain" description="Inosine/uridine-preferring nucleoside hydrolase" evidence="4">
    <location>
        <begin position="13"/>
        <end position="319"/>
    </location>
</feature>
<comment type="caution">
    <text evidence="5">The sequence shown here is derived from an EMBL/GenBank/DDBJ whole genome shotgun (WGS) entry which is preliminary data.</text>
</comment>
<dbReference type="InterPro" id="IPR001910">
    <property type="entry name" value="Inosine/uridine_hydrolase_dom"/>
</dbReference>